<sequence>MGLSSYNSSACSAPGAEPLALTSIIGTAVAPCLVHLGGRRGTQQAGLACRRASPEWCSSPWILKRAYLLQDVGVHITLRKLQRLHSERSTMPSTPEPRSQG</sequence>
<protein>
    <submittedName>
        <fullName evidence="1">Predicted protein</fullName>
    </submittedName>
</protein>
<reference evidence="1" key="1">
    <citation type="journal article" date="2011" name="Plant Physiol.">
        <title>Comprehensive sequence analysis of 24,783 barley full-length cDNAs derived from 12 clone libraries.</title>
        <authorList>
            <person name="Matsumoto T."/>
            <person name="Tanaka T."/>
            <person name="Sakai H."/>
            <person name="Amano N."/>
            <person name="Kanamori H."/>
            <person name="Kurita K."/>
            <person name="Kikuta A."/>
            <person name="Kamiya K."/>
            <person name="Yamamoto M."/>
            <person name="Ikawa H."/>
            <person name="Fujii N."/>
            <person name="Hori K."/>
            <person name="Itoh T."/>
            <person name="Sato K."/>
        </authorList>
    </citation>
    <scope>NUCLEOTIDE SEQUENCE</scope>
    <source>
        <tissue evidence="1">Shoot and root</tissue>
    </source>
</reference>
<evidence type="ECO:0000313" key="1">
    <source>
        <dbReference type="EMBL" id="BAK02105.1"/>
    </source>
</evidence>
<dbReference type="EMBL" id="AK370907">
    <property type="protein sequence ID" value="BAK02105.1"/>
    <property type="molecule type" value="mRNA"/>
</dbReference>
<dbReference type="AlphaFoldDB" id="F2E433"/>
<name>F2E433_HORVV</name>
<organism evidence="1">
    <name type="scientific">Hordeum vulgare subsp. vulgare</name>
    <name type="common">Domesticated barley</name>
    <dbReference type="NCBI Taxonomy" id="112509"/>
    <lineage>
        <taxon>Eukaryota</taxon>
        <taxon>Viridiplantae</taxon>
        <taxon>Streptophyta</taxon>
        <taxon>Embryophyta</taxon>
        <taxon>Tracheophyta</taxon>
        <taxon>Spermatophyta</taxon>
        <taxon>Magnoliopsida</taxon>
        <taxon>Liliopsida</taxon>
        <taxon>Poales</taxon>
        <taxon>Poaceae</taxon>
        <taxon>BOP clade</taxon>
        <taxon>Pooideae</taxon>
        <taxon>Triticodae</taxon>
        <taxon>Triticeae</taxon>
        <taxon>Hordeinae</taxon>
        <taxon>Hordeum</taxon>
    </lineage>
</organism>
<proteinExistence type="evidence at transcript level"/>
<accession>F2E433</accession>